<dbReference type="SUPFAM" id="SSF54285">
    <property type="entry name" value="MoaD/ThiS"/>
    <property type="match status" value="1"/>
</dbReference>
<dbReference type="PANTHER" id="PTHR34472">
    <property type="entry name" value="SULFUR CARRIER PROTEIN THIS"/>
    <property type="match status" value="1"/>
</dbReference>
<dbReference type="InterPro" id="IPR016155">
    <property type="entry name" value="Mopterin_synth/thiamin_S_b"/>
</dbReference>
<dbReference type="Pfam" id="PF02597">
    <property type="entry name" value="ThiS"/>
    <property type="match status" value="1"/>
</dbReference>
<dbReference type="Gene3D" id="3.10.20.30">
    <property type="match status" value="1"/>
</dbReference>
<proteinExistence type="predicted"/>
<reference evidence="1 2" key="1">
    <citation type="submission" date="2016-04" db="EMBL/GenBank/DDBJ databases">
        <authorList>
            <person name="Evans L.H."/>
            <person name="Alamgir A."/>
            <person name="Owens N."/>
            <person name="Weber N.D."/>
            <person name="Virtaneva K."/>
            <person name="Barbian K."/>
            <person name="Babar A."/>
            <person name="Rosenke K."/>
        </authorList>
    </citation>
    <scope>NUCLEOTIDE SEQUENCE [LARGE SCALE GENOMIC DNA]</scope>
    <source>
        <strain evidence="1 2">LMa1</strain>
    </source>
</reference>
<evidence type="ECO:0000313" key="1">
    <source>
        <dbReference type="EMBL" id="OAT84988.1"/>
    </source>
</evidence>
<accession>A0A1B7LG87</accession>
<dbReference type="NCBIfam" id="TIGR01683">
    <property type="entry name" value="thiS"/>
    <property type="match status" value="1"/>
</dbReference>
<evidence type="ECO:0000313" key="2">
    <source>
        <dbReference type="Proteomes" id="UP000078532"/>
    </source>
</evidence>
<keyword evidence="2" id="KW-1185">Reference proteome</keyword>
<dbReference type="InterPro" id="IPR003749">
    <property type="entry name" value="ThiS/MoaD-like"/>
</dbReference>
<sequence length="66" mass="7157">MIVHLNGKPAELPAGLTIAGLVEKKGLNPDTVIIEYNYQLVGKEAWPGITLKENDRLEVLRFVGGG</sequence>
<dbReference type="CDD" id="cd00565">
    <property type="entry name" value="Ubl_ThiS"/>
    <property type="match status" value="1"/>
</dbReference>
<protein>
    <submittedName>
        <fullName evidence="1">Thiamine biosynthesis protein ThiS</fullName>
    </submittedName>
</protein>
<dbReference type="InterPro" id="IPR012675">
    <property type="entry name" value="Beta-grasp_dom_sf"/>
</dbReference>
<gene>
    <name evidence="1" type="ORF">A6M21_17420</name>
</gene>
<dbReference type="Proteomes" id="UP000078532">
    <property type="component" value="Unassembled WGS sequence"/>
</dbReference>
<dbReference type="PANTHER" id="PTHR34472:SF1">
    <property type="entry name" value="SULFUR CARRIER PROTEIN THIS"/>
    <property type="match status" value="1"/>
</dbReference>
<dbReference type="OrthoDB" id="9810692at2"/>
<dbReference type="InterPro" id="IPR010035">
    <property type="entry name" value="Thi_S"/>
</dbReference>
<organism evidence="1 2">
    <name type="scientific">Desulfotomaculum copahuensis</name>
    <dbReference type="NCBI Taxonomy" id="1838280"/>
    <lineage>
        <taxon>Bacteria</taxon>
        <taxon>Bacillati</taxon>
        <taxon>Bacillota</taxon>
        <taxon>Clostridia</taxon>
        <taxon>Eubacteriales</taxon>
        <taxon>Desulfotomaculaceae</taxon>
        <taxon>Desulfotomaculum</taxon>
    </lineage>
</organism>
<dbReference type="EMBL" id="LYVF01000089">
    <property type="protein sequence ID" value="OAT84988.1"/>
    <property type="molecule type" value="Genomic_DNA"/>
</dbReference>
<dbReference type="STRING" id="1838280.A6M21_17420"/>
<comment type="caution">
    <text evidence="1">The sequence shown here is derived from an EMBL/GenBank/DDBJ whole genome shotgun (WGS) entry which is preliminary data.</text>
</comment>
<dbReference type="AlphaFoldDB" id="A0A1B7LG87"/>
<name>A0A1B7LG87_9FIRM</name>